<organism evidence="1 2">
    <name type="scientific">Swingsia samuiensis</name>
    <dbReference type="NCBI Taxonomy" id="1293412"/>
    <lineage>
        <taxon>Bacteria</taxon>
        <taxon>Pseudomonadati</taxon>
        <taxon>Pseudomonadota</taxon>
        <taxon>Alphaproteobacteria</taxon>
        <taxon>Acetobacterales</taxon>
        <taxon>Acetobacteraceae</taxon>
        <taxon>Swingsia</taxon>
    </lineage>
</organism>
<dbReference type="SUPFAM" id="SSF160719">
    <property type="entry name" value="gpW/gp25-like"/>
    <property type="match status" value="1"/>
</dbReference>
<gene>
    <name evidence="1" type="ORF">E3D00_03750</name>
</gene>
<protein>
    <submittedName>
        <fullName evidence="1">Phage tail protein</fullName>
    </submittedName>
</protein>
<reference evidence="1 2" key="1">
    <citation type="submission" date="2019-03" db="EMBL/GenBank/DDBJ databases">
        <title>The complete genome sequence of Swingsia samuiensis NBRC107927(T).</title>
        <authorList>
            <person name="Chua K.-O."/>
            <person name="Chan K.-G."/>
            <person name="See-Too W.-S."/>
        </authorList>
    </citation>
    <scope>NUCLEOTIDE SEQUENCE [LARGE SCALE GENOMIC DNA]</scope>
    <source>
        <strain evidence="1 2">AH83</strain>
    </source>
</reference>
<dbReference type="RefSeq" id="WP_141460069.1">
    <property type="nucleotide sequence ID" value="NZ_CP038141.1"/>
</dbReference>
<dbReference type="OrthoDB" id="8450990at2"/>
<dbReference type="KEGG" id="ssam:E3D00_03750"/>
<dbReference type="Gene3D" id="3.10.450.40">
    <property type="match status" value="1"/>
</dbReference>
<proteinExistence type="predicted"/>
<dbReference type="AlphaFoldDB" id="A0A4Y6UGT1"/>
<name>A0A4Y6UGT1_9PROT</name>
<evidence type="ECO:0000313" key="1">
    <source>
        <dbReference type="EMBL" id="QDH16779.1"/>
    </source>
</evidence>
<keyword evidence="2" id="KW-1185">Reference proteome</keyword>
<sequence>MSSLSHWYGQDLSIDKDRLKIVSGAEEVQQRLLRRLLTNSGDCIWQPKYGAGVRKMVGQVLRPGMMQASIRAEVLQDSGVDSSKPVEVIITDRGGGGCDCQISYFDNENNEKKEINFPIL</sequence>
<accession>A0A4Y6UGT1</accession>
<dbReference type="EMBL" id="CP038141">
    <property type="protein sequence ID" value="QDH16779.1"/>
    <property type="molecule type" value="Genomic_DNA"/>
</dbReference>
<dbReference type="Proteomes" id="UP000316313">
    <property type="component" value="Chromosome"/>
</dbReference>
<evidence type="ECO:0000313" key="2">
    <source>
        <dbReference type="Proteomes" id="UP000316313"/>
    </source>
</evidence>